<evidence type="ECO:0000313" key="4">
    <source>
        <dbReference type="Proteomes" id="UP000054266"/>
    </source>
</evidence>
<feature type="domain" description="SRR1-like" evidence="2">
    <location>
        <begin position="111"/>
        <end position="251"/>
    </location>
</feature>
<organism evidence="3 4">
    <name type="scientific">Phialophora macrospora</name>
    <dbReference type="NCBI Taxonomy" id="1851006"/>
    <lineage>
        <taxon>Eukaryota</taxon>
        <taxon>Fungi</taxon>
        <taxon>Dikarya</taxon>
        <taxon>Ascomycota</taxon>
        <taxon>Pezizomycotina</taxon>
        <taxon>Eurotiomycetes</taxon>
        <taxon>Chaetothyriomycetidae</taxon>
        <taxon>Chaetothyriales</taxon>
        <taxon>Herpotrichiellaceae</taxon>
        <taxon>Phialophora</taxon>
    </lineage>
</organism>
<name>A0A0D2FQM3_9EURO</name>
<dbReference type="AlphaFoldDB" id="A0A0D2FQM3"/>
<reference evidence="3 4" key="1">
    <citation type="submission" date="2015-01" db="EMBL/GenBank/DDBJ databases">
        <title>The Genome Sequence of Capronia semiimmersa CBS27337.</title>
        <authorList>
            <consortium name="The Broad Institute Genomics Platform"/>
            <person name="Cuomo C."/>
            <person name="de Hoog S."/>
            <person name="Gorbushina A."/>
            <person name="Stielow B."/>
            <person name="Teixiera M."/>
            <person name="Abouelleil A."/>
            <person name="Chapman S.B."/>
            <person name="Priest M."/>
            <person name="Young S.K."/>
            <person name="Wortman J."/>
            <person name="Nusbaum C."/>
            <person name="Birren B."/>
        </authorList>
    </citation>
    <scope>NUCLEOTIDE SEQUENCE [LARGE SCALE GENOMIC DNA]</scope>
    <source>
        <strain evidence="3 4">CBS 27337</strain>
    </source>
</reference>
<evidence type="ECO:0000259" key="2">
    <source>
        <dbReference type="Pfam" id="PF07985"/>
    </source>
</evidence>
<dbReference type="EMBL" id="KN846957">
    <property type="protein sequence ID" value="KIW70623.1"/>
    <property type="molecule type" value="Genomic_DNA"/>
</dbReference>
<dbReference type="STRING" id="5601.A0A0D2FQM3"/>
<dbReference type="PANTHER" id="PTHR42080">
    <property type="entry name" value="SRR1 DOMAIN-CONTAINING PROTEIN"/>
    <property type="match status" value="1"/>
</dbReference>
<protein>
    <recommendedName>
        <fullName evidence="2">SRR1-like domain-containing protein</fullName>
    </recommendedName>
</protein>
<feature type="region of interest" description="Disordered" evidence="1">
    <location>
        <begin position="1"/>
        <end position="82"/>
    </location>
</feature>
<proteinExistence type="predicted"/>
<gene>
    <name evidence="3" type="ORF">PV04_02876</name>
</gene>
<dbReference type="PANTHER" id="PTHR42080:SF1">
    <property type="entry name" value="SRR1-LIKE DOMAIN-CONTAINING PROTEIN"/>
    <property type="match status" value="1"/>
</dbReference>
<evidence type="ECO:0000256" key="1">
    <source>
        <dbReference type="SAM" id="MobiDB-lite"/>
    </source>
</evidence>
<feature type="compositionally biased region" description="Polar residues" evidence="1">
    <location>
        <begin position="27"/>
        <end position="59"/>
    </location>
</feature>
<dbReference type="InterPro" id="IPR012942">
    <property type="entry name" value="SRR1-like"/>
</dbReference>
<dbReference type="Pfam" id="PF07985">
    <property type="entry name" value="SRR1"/>
    <property type="match status" value="1"/>
</dbReference>
<evidence type="ECO:0000313" key="3">
    <source>
        <dbReference type="EMBL" id="KIW70623.1"/>
    </source>
</evidence>
<sequence length="299" mass="33480">MPHTSHRKKKHTQNKRTEILDEDGWTRITSTSASAARNPSTTPKPEASETSTTAGHHQQSPSPSDSFPPRAPMPPMPGSKLSSMLSRFDSIEIRWQATDLCKTLVHVLEKEILKSTTGQAHAISTCVMLGSGSFCGDAVHWIDRHDSAYFQLAAFRTVVHTVGRLQDRVVRAYAQEPNFNDLDVELLDALNVTKVDHPRGFELLDGDSAAYSPAAEREVEAEIMTRRPRVWLHRSLDHLLQEGGSESELAKEFAASHENLELPALDVKNFPFHGSVIWWRKRDRDQDPGQDHVIGETHT</sequence>
<accession>A0A0D2FQM3</accession>
<dbReference type="Proteomes" id="UP000054266">
    <property type="component" value="Unassembled WGS sequence"/>
</dbReference>
<keyword evidence="4" id="KW-1185">Reference proteome</keyword>
<dbReference type="HOGENOM" id="CLU_048152_2_0_1"/>
<feature type="compositionally biased region" description="Basic residues" evidence="1">
    <location>
        <begin position="1"/>
        <end position="14"/>
    </location>
</feature>